<evidence type="ECO:0000256" key="8">
    <source>
        <dbReference type="ARBA" id="ARBA00022884"/>
    </source>
</evidence>
<name>A0A9D2IHW8_9FIRM</name>
<dbReference type="InterPro" id="IPR018517">
    <property type="entry name" value="tRNA_hU_synthase_CS"/>
</dbReference>
<keyword evidence="9 12" id="KW-0560">Oxidoreductase</keyword>
<dbReference type="GO" id="GO:0017150">
    <property type="term" value="F:tRNA dihydrouridine synthase activity"/>
    <property type="evidence" value="ECO:0007669"/>
    <property type="project" value="InterPro"/>
</dbReference>
<dbReference type="Proteomes" id="UP000824025">
    <property type="component" value="Unassembled WGS sequence"/>
</dbReference>
<sequence>MAEIGQSIKIGDTLLPNNVLLAPLAGYTDFAFRKLCYSFGAGLCFTEMVSAKGLMYNSEATKRLLHLAPEEEGRTAVQLFGGDPAVMRAACESEHLAPFRIVDINMGCPVPKVYKNGEGSALLADLPRAERIISACKKSGKTVTVKFRIGLDKNSIVAAEFAGMCEGAGADMITVHGRTRDMYYAGEPDYAQIAAAKEAVNIPVIANGGVFSRADAEKLLRETGADGVMVARAALYDPHVFAEILGRGGGWSKRAAVLGQIEDMLPFYGEQFTLVQMRKMAAFYLRGTRGGAKLRAELLACPSVSRLREMVEEIYAEEQARFY</sequence>
<feature type="binding site" evidence="14">
    <location>
        <position position="146"/>
    </location>
    <ligand>
        <name>FMN</name>
        <dbReference type="ChEBI" id="CHEBI:58210"/>
    </ligand>
</feature>
<feature type="binding site" evidence="14">
    <location>
        <begin position="231"/>
        <end position="232"/>
    </location>
    <ligand>
        <name>FMN</name>
        <dbReference type="ChEBI" id="CHEBI:58210"/>
    </ligand>
</feature>
<dbReference type="PIRSF" id="PIRSF006621">
    <property type="entry name" value="Dus"/>
    <property type="match status" value="1"/>
</dbReference>
<feature type="binding site" evidence="14">
    <location>
        <position position="176"/>
    </location>
    <ligand>
        <name>FMN</name>
        <dbReference type="ChEBI" id="CHEBI:58210"/>
    </ligand>
</feature>
<dbReference type="GO" id="GO:0050660">
    <property type="term" value="F:flavin adenine dinucleotide binding"/>
    <property type="evidence" value="ECO:0007669"/>
    <property type="project" value="InterPro"/>
</dbReference>
<gene>
    <name evidence="16" type="ORF">H9726_01685</name>
</gene>
<evidence type="ECO:0000313" key="16">
    <source>
        <dbReference type="EMBL" id="HIZ09176.1"/>
    </source>
</evidence>
<feature type="domain" description="DUS-like FMN-binding" evidence="15">
    <location>
        <begin position="20"/>
        <end position="312"/>
    </location>
</feature>
<dbReference type="EMBL" id="DXCF01000005">
    <property type="protein sequence ID" value="HIZ09176.1"/>
    <property type="molecule type" value="Genomic_DNA"/>
</dbReference>
<proteinExistence type="inferred from homology"/>
<accession>A0A9D2IHW8</accession>
<dbReference type="SUPFAM" id="SSF51395">
    <property type="entry name" value="FMN-linked oxidoreductases"/>
    <property type="match status" value="1"/>
</dbReference>
<comment type="function">
    <text evidence="2 12">Catalyzes the synthesis of 5,6-dihydrouridine (D), a modified base found in the D-loop of most tRNAs, via the reduction of the C5-C6 double bond in target uridines.</text>
</comment>
<evidence type="ECO:0000256" key="11">
    <source>
        <dbReference type="ARBA" id="ARBA00048802"/>
    </source>
</evidence>
<dbReference type="InterPro" id="IPR024036">
    <property type="entry name" value="tRNA-dHydroUridine_Synthase_C"/>
</dbReference>
<evidence type="ECO:0000256" key="10">
    <source>
        <dbReference type="ARBA" id="ARBA00048205"/>
    </source>
</evidence>
<dbReference type="InterPro" id="IPR001269">
    <property type="entry name" value="DUS_fam"/>
</dbReference>
<feature type="active site" description="Proton donor" evidence="13">
    <location>
        <position position="108"/>
    </location>
</feature>
<evidence type="ECO:0000256" key="1">
    <source>
        <dbReference type="ARBA" id="ARBA00001917"/>
    </source>
</evidence>
<dbReference type="AlphaFoldDB" id="A0A9D2IHW8"/>
<evidence type="ECO:0000256" key="2">
    <source>
        <dbReference type="ARBA" id="ARBA00002790"/>
    </source>
</evidence>
<keyword evidence="4 12" id="KW-0285">Flavoprotein</keyword>
<feature type="binding site" evidence="14">
    <location>
        <position position="78"/>
    </location>
    <ligand>
        <name>FMN</name>
        <dbReference type="ChEBI" id="CHEBI:58210"/>
    </ligand>
</feature>
<evidence type="ECO:0000256" key="6">
    <source>
        <dbReference type="ARBA" id="ARBA00022694"/>
    </source>
</evidence>
<keyword evidence="8" id="KW-0694">RNA-binding</keyword>
<dbReference type="CDD" id="cd02801">
    <property type="entry name" value="DUS_like_FMN"/>
    <property type="match status" value="1"/>
</dbReference>
<keyword evidence="7" id="KW-0521">NADP</keyword>
<comment type="similarity">
    <text evidence="12">Belongs to the dus family.</text>
</comment>
<evidence type="ECO:0000256" key="4">
    <source>
        <dbReference type="ARBA" id="ARBA00022630"/>
    </source>
</evidence>
<dbReference type="PANTHER" id="PTHR45846">
    <property type="entry name" value="TRNA-DIHYDROURIDINE(47) SYNTHASE [NAD(P)(+)]-LIKE"/>
    <property type="match status" value="1"/>
</dbReference>
<dbReference type="PROSITE" id="PS01136">
    <property type="entry name" value="UPF0034"/>
    <property type="match status" value="1"/>
</dbReference>
<comment type="catalytic activity">
    <reaction evidence="10">
        <text>a 5,6-dihydrouridine in tRNA + NADP(+) = a uridine in tRNA + NADPH + H(+)</text>
        <dbReference type="Rhea" id="RHEA:23624"/>
        <dbReference type="Rhea" id="RHEA-COMP:13339"/>
        <dbReference type="Rhea" id="RHEA-COMP:13887"/>
        <dbReference type="ChEBI" id="CHEBI:15378"/>
        <dbReference type="ChEBI" id="CHEBI:57783"/>
        <dbReference type="ChEBI" id="CHEBI:58349"/>
        <dbReference type="ChEBI" id="CHEBI:65315"/>
        <dbReference type="ChEBI" id="CHEBI:74443"/>
    </reaction>
</comment>
<evidence type="ECO:0000256" key="3">
    <source>
        <dbReference type="ARBA" id="ARBA00022555"/>
    </source>
</evidence>
<keyword evidence="6 12" id="KW-0819">tRNA processing</keyword>
<evidence type="ECO:0000256" key="14">
    <source>
        <dbReference type="PIRSR" id="PIRSR006621-2"/>
    </source>
</evidence>
<reference evidence="16" key="2">
    <citation type="submission" date="2021-04" db="EMBL/GenBank/DDBJ databases">
        <authorList>
            <person name="Gilroy R."/>
        </authorList>
    </citation>
    <scope>NUCLEOTIDE SEQUENCE</scope>
    <source>
        <strain evidence="16">CHK192-19661</strain>
    </source>
</reference>
<protein>
    <recommendedName>
        <fullName evidence="12">tRNA-dihydrouridine synthase</fullName>
        <ecNumber evidence="12">1.3.1.-</ecNumber>
    </recommendedName>
</protein>
<keyword evidence="14" id="KW-0547">Nucleotide-binding</keyword>
<reference evidence="16" key="1">
    <citation type="journal article" date="2021" name="PeerJ">
        <title>Extensive microbial diversity within the chicken gut microbiome revealed by metagenomics and culture.</title>
        <authorList>
            <person name="Gilroy R."/>
            <person name="Ravi A."/>
            <person name="Getino M."/>
            <person name="Pursley I."/>
            <person name="Horton D.L."/>
            <person name="Alikhan N.F."/>
            <person name="Baker D."/>
            <person name="Gharbi K."/>
            <person name="Hall N."/>
            <person name="Watson M."/>
            <person name="Adriaenssens E.M."/>
            <person name="Foster-Nyarko E."/>
            <person name="Jarju S."/>
            <person name="Secka A."/>
            <person name="Antonio M."/>
            <person name="Oren A."/>
            <person name="Chaudhuri R.R."/>
            <person name="La Ragione R."/>
            <person name="Hildebrand F."/>
            <person name="Pallen M.J."/>
        </authorList>
    </citation>
    <scope>NUCLEOTIDE SEQUENCE</scope>
    <source>
        <strain evidence="16">CHK192-19661</strain>
    </source>
</reference>
<evidence type="ECO:0000256" key="9">
    <source>
        <dbReference type="ARBA" id="ARBA00023002"/>
    </source>
</evidence>
<evidence type="ECO:0000313" key="17">
    <source>
        <dbReference type="Proteomes" id="UP000824025"/>
    </source>
</evidence>
<comment type="catalytic activity">
    <reaction evidence="11">
        <text>a 5,6-dihydrouridine in tRNA + NAD(+) = a uridine in tRNA + NADH + H(+)</text>
        <dbReference type="Rhea" id="RHEA:54452"/>
        <dbReference type="Rhea" id="RHEA-COMP:13339"/>
        <dbReference type="Rhea" id="RHEA-COMP:13887"/>
        <dbReference type="ChEBI" id="CHEBI:15378"/>
        <dbReference type="ChEBI" id="CHEBI:57540"/>
        <dbReference type="ChEBI" id="CHEBI:57945"/>
        <dbReference type="ChEBI" id="CHEBI:65315"/>
        <dbReference type="ChEBI" id="CHEBI:74443"/>
    </reaction>
</comment>
<dbReference type="InterPro" id="IPR013785">
    <property type="entry name" value="Aldolase_TIM"/>
</dbReference>
<dbReference type="GO" id="GO:0000049">
    <property type="term" value="F:tRNA binding"/>
    <property type="evidence" value="ECO:0007669"/>
    <property type="project" value="UniProtKB-KW"/>
</dbReference>
<keyword evidence="5 12" id="KW-0288">FMN</keyword>
<dbReference type="PANTHER" id="PTHR45846:SF1">
    <property type="entry name" value="TRNA-DIHYDROURIDINE(47) SYNTHASE [NAD(P)(+)]-LIKE"/>
    <property type="match status" value="1"/>
</dbReference>
<evidence type="ECO:0000256" key="13">
    <source>
        <dbReference type="PIRSR" id="PIRSR006621-1"/>
    </source>
</evidence>
<evidence type="ECO:0000256" key="5">
    <source>
        <dbReference type="ARBA" id="ARBA00022643"/>
    </source>
</evidence>
<evidence type="ECO:0000256" key="12">
    <source>
        <dbReference type="PIRNR" id="PIRNR006621"/>
    </source>
</evidence>
<dbReference type="Gene3D" id="1.10.1200.80">
    <property type="entry name" value="Putative flavin oxidoreducatase, domain 2"/>
    <property type="match status" value="1"/>
</dbReference>
<keyword evidence="3" id="KW-0820">tRNA-binding</keyword>
<evidence type="ECO:0000256" key="7">
    <source>
        <dbReference type="ARBA" id="ARBA00022857"/>
    </source>
</evidence>
<dbReference type="EC" id="1.3.1.-" evidence="12"/>
<organism evidence="16 17">
    <name type="scientific">Candidatus Borkfalkia avicola</name>
    <dbReference type="NCBI Taxonomy" id="2838503"/>
    <lineage>
        <taxon>Bacteria</taxon>
        <taxon>Bacillati</taxon>
        <taxon>Bacillota</taxon>
        <taxon>Clostridia</taxon>
        <taxon>Christensenellales</taxon>
        <taxon>Christensenellaceae</taxon>
        <taxon>Candidatus Borkfalkia</taxon>
    </lineage>
</organism>
<dbReference type="Pfam" id="PF01207">
    <property type="entry name" value="Dus"/>
    <property type="match status" value="1"/>
</dbReference>
<comment type="caution">
    <text evidence="16">The sequence shown here is derived from an EMBL/GenBank/DDBJ whole genome shotgun (WGS) entry which is preliminary data.</text>
</comment>
<dbReference type="Gene3D" id="3.20.20.70">
    <property type="entry name" value="Aldolase class I"/>
    <property type="match status" value="1"/>
</dbReference>
<dbReference type="InterPro" id="IPR035587">
    <property type="entry name" value="DUS-like_FMN-bd"/>
</dbReference>
<evidence type="ECO:0000259" key="15">
    <source>
        <dbReference type="Pfam" id="PF01207"/>
    </source>
</evidence>
<comment type="cofactor">
    <cofactor evidence="1 12 14">
        <name>FMN</name>
        <dbReference type="ChEBI" id="CHEBI:58210"/>
    </cofactor>
</comment>
<feature type="binding site" evidence="14">
    <location>
        <begin position="207"/>
        <end position="209"/>
    </location>
    <ligand>
        <name>FMN</name>
        <dbReference type="ChEBI" id="CHEBI:58210"/>
    </ligand>
</feature>